<keyword evidence="1" id="KW-0472">Membrane</keyword>
<name>A0ABM5LB00_DIAVI</name>
<keyword evidence="1" id="KW-1133">Transmembrane helix</keyword>
<dbReference type="PANTHER" id="PTHR21143:SF104">
    <property type="entry name" value="GUSTATORY RECEPTOR 8A-RELATED"/>
    <property type="match status" value="1"/>
</dbReference>
<proteinExistence type="predicted"/>
<dbReference type="Proteomes" id="UP001652700">
    <property type="component" value="Unplaced"/>
</dbReference>
<evidence type="ECO:0000313" key="2">
    <source>
        <dbReference type="EnsemblMetazoa" id="XP_050519621.1"/>
    </source>
</evidence>
<accession>A0ABM5LB00</accession>
<sequence length="263" mass="29581">MLNTLLVTAAKKGTTDNLVLVYKTNSFPTYDITKFHNYLNNVVSDVADLFGTIILLHTMYVIGSIVYNTSILIYYVIVVTFSGGDTVFYLTASVLNITLDLGILSVYFLYLISYFFVQVFISGKYYSKVFYFHYLVNTESISILHLIGYLLITIVYCTSTLPLPLFQITTFSIAAASHYLCKESKNTVQICYDIINNSDLNKIINHNLLDQLTFLVQQVVYSSTSLSAAGFFDVNFSMMGFIVSSITSYIIVALQFLNDNSTP</sequence>
<dbReference type="RefSeq" id="XP_050519621.1">
    <property type="nucleotide sequence ID" value="XM_050663664.1"/>
</dbReference>
<dbReference type="EnsemblMetazoa" id="XM_050663664.1">
    <property type="protein sequence ID" value="XP_050519621.1"/>
    <property type="gene ID" value="LOC126893453"/>
</dbReference>
<reference evidence="2" key="1">
    <citation type="submission" date="2025-05" db="UniProtKB">
        <authorList>
            <consortium name="EnsemblMetazoa"/>
        </authorList>
    </citation>
    <scope>IDENTIFICATION</scope>
</reference>
<evidence type="ECO:0008006" key="4">
    <source>
        <dbReference type="Google" id="ProtNLM"/>
    </source>
</evidence>
<evidence type="ECO:0000313" key="3">
    <source>
        <dbReference type="Proteomes" id="UP001652700"/>
    </source>
</evidence>
<dbReference type="GeneID" id="126893453"/>
<feature type="transmembrane region" description="Helical" evidence="1">
    <location>
        <begin position="236"/>
        <end position="257"/>
    </location>
</feature>
<keyword evidence="3" id="KW-1185">Reference proteome</keyword>
<keyword evidence="1" id="KW-0812">Transmembrane</keyword>
<organism evidence="2 3">
    <name type="scientific">Diabrotica virgifera virgifera</name>
    <name type="common">western corn rootworm</name>
    <dbReference type="NCBI Taxonomy" id="50390"/>
    <lineage>
        <taxon>Eukaryota</taxon>
        <taxon>Metazoa</taxon>
        <taxon>Ecdysozoa</taxon>
        <taxon>Arthropoda</taxon>
        <taxon>Hexapoda</taxon>
        <taxon>Insecta</taxon>
        <taxon>Pterygota</taxon>
        <taxon>Neoptera</taxon>
        <taxon>Endopterygota</taxon>
        <taxon>Coleoptera</taxon>
        <taxon>Polyphaga</taxon>
        <taxon>Cucujiformia</taxon>
        <taxon>Chrysomeloidea</taxon>
        <taxon>Chrysomelidae</taxon>
        <taxon>Galerucinae</taxon>
        <taxon>Diabroticina</taxon>
        <taxon>Diabroticites</taxon>
        <taxon>Diabrotica</taxon>
    </lineage>
</organism>
<evidence type="ECO:0000256" key="1">
    <source>
        <dbReference type="SAM" id="Phobius"/>
    </source>
</evidence>
<protein>
    <recommendedName>
        <fullName evidence="4">Gustatory receptor</fullName>
    </recommendedName>
</protein>
<feature type="transmembrane region" description="Helical" evidence="1">
    <location>
        <begin position="101"/>
        <end position="122"/>
    </location>
</feature>
<dbReference type="PANTHER" id="PTHR21143">
    <property type="entry name" value="INVERTEBRATE GUSTATORY RECEPTOR"/>
    <property type="match status" value="1"/>
</dbReference>
<feature type="transmembrane region" description="Helical" evidence="1">
    <location>
        <begin position="134"/>
        <end position="156"/>
    </location>
</feature>